<sequence>MRSPLSPRPPVTGPSVSGPLESRPLVGRSAGQRLLRSRPIQVVIDELIAVMTEENQALAAGFPAGLVHTVDQKQALSEEYARLWETLSLSLPHLQQVDPGAVDLLIRRVRLLRAVADENMARLETAMQTSRRRVEAVLTALRTDTSPGTDSPAPAVPLAARLSVPETAYHA</sequence>
<keyword evidence="3" id="KW-1185">Reference proteome</keyword>
<dbReference type="Proteomes" id="UP000544872">
    <property type="component" value="Unassembled WGS sequence"/>
</dbReference>
<comment type="caution">
    <text evidence="2">The sequence shown here is derived from an EMBL/GenBank/DDBJ whole genome shotgun (WGS) entry which is preliminary data.</text>
</comment>
<evidence type="ECO:0000313" key="3">
    <source>
        <dbReference type="Proteomes" id="UP000544872"/>
    </source>
</evidence>
<evidence type="ECO:0000256" key="1">
    <source>
        <dbReference type="SAM" id="MobiDB-lite"/>
    </source>
</evidence>
<evidence type="ECO:0008006" key="4">
    <source>
        <dbReference type="Google" id="ProtNLM"/>
    </source>
</evidence>
<dbReference type="RefSeq" id="WP_184265498.1">
    <property type="nucleotide sequence ID" value="NZ_JACIIX010000017.1"/>
</dbReference>
<reference evidence="2 3" key="1">
    <citation type="submission" date="2020-08" db="EMBL/GenBank/DDBJ databases">
        <title>Genomic Encyclopedia of Type Strains, Phase IV (KMG-IV): sequencing the most valuable type-strain genomes for metagenomic binning, comparative biology and taxonomic classification.</title>
        <authorList>
            <person name="Goeker M."/>
        </authorList>
    </citation>
    <scope>NUCLEOTIDE SEQUENCE [LARGE SCALE GENOMIC DNA]</scope>
    <source>
        <strain evidence="2 3">DSM 11590</strain>
    </source>
</reference>
<feature type="region of interest" description="Disordered" evidence="1">
    <location>
        <begin position="1"/>
        <end position="24"/>
    </location>
</feature>
<protein>
    <recommendedName>
        <fullName evidence="4">Flagellar protein FlgN</fullName>
    </recommendedName>
</protein>
<dbReference type="EMBL" id="JACIIX010000017">
    <property type="protein sequence ID" value="MBB6212112.1"/>
    <property type="molecule type" value="Genomic_DNA"/>
</dbReference>
<feature type="compositionally biased region" description="Pro residues" evidence="1">
    <location>
        <begin position="1"/>
        <end position="12"/>
    </location>
</feature>
<evidence type="ECO:0000313" key="2">
    <source>
        <dbReference type="EMBL" id="MBB6212112.1"/>
    </source>
</evidence>
<organism evidence="2 3">
    <name type="scientific">Novispirillum itersonii</name>
    <name type="common">Aquaspirillum itersonii</name>
    <dbReference type="NCBI Taxonomy" id="189"/>
    <lineage>
        <taxon>Bacteria</taxon>
        <taxon>Pseudomonadati</taxon>
        <taxon>Pseudomonadota</taxon>
        <taxon>Alphaproteobacteria</taxon>
        <taxon>Rhodospirillales</taxon>
        <taxon>Novispirillaceae</taxon>
        <taxon>Novispirillum</taxon>
    </lineage>
</organism>
<dbReference type="AlphaFoldDB" id="A0A7W9ZKE2"/>
<accession>A0A7W9ZKE2</accession>
<proteinExistence type="predicted"/>
<gene>
    <name evidence="2" type="ORF">FHS48_003560</name>
</gene>
<name>A0A7W9ZKE2_NOVIT</name>